<dbReference type="PROSITE" id="PS00551">
    <property type="entry name" value="MOLYBDOPTERIN_PROK_1"/>
    <property type="match status" value="1"/>
</dbReference>
<dbReference type="SUPFAM" id="SSF50692">
    <property type="entry name" value="ADC-like"/>
    <property type="match status" value="1"/>
</dbReference>
<evidence type="ECO:0000256" key="2">
    <source>
        <dbReference type="ARBA" id="ARBA00022723"/>
    </source>
</evidence>
<proteinExistence type="predicted"/>
<keyword evidence="3" id="KW-0408">Iron</keyword>
<dbReference type="Proteomes" id="UP000189933">
    <property type="component" value="Unassembled WGS sequence"/>
</dbReference>
<dbReference type="InterPro" id="IPR006656">
    <property type="entry name" value="Mopterin_OxRdtase"/>
</dbReference>
<dbReference type="InterPro" id="IPR027467">
    <property type="entry name" value="MopterinOxRdtase_cofactor_BS"/>
</dbReference>
<organism evidence="6 7">
    <name type="scientific">Carboxydocella sporoproducens DSM 16521</name>
    <dbReference type="NCBI Taxonomy" id="1121270"/>
    <lineage>
        <taxon>Bacteria</taxon>
        <taxon>Bacillati</taxon>
        <taxon>Bacillota</taxon>
        <taxon>Clostridia</taxon>
        <taxon>Eubacteriales</taxon>
        <taxon>Clostridiales Family XVI. Incertae Sedis</taxon>
        <taxon>Carboxydocella</taxon>
    </lineage>
</organism>
<dbReference type="Gene3D" id="2.20.25.90">
    <property type="entry name" value="ADC-like domains"/>
    <property type="match status" value="1"/>
</dbReference>
<dbReference type="InterPro" id="IPR050123">
    <property type="entry name" value="Prok_molybdopt-oxidoreductase"/>
</dbReference>
<dbReference type="CDD" id="cd00508">
    <property type="entry name" value="MopB_CT_Fdh-Nap-like"/>
    <property type="match status" value="1"/>
</dbReference>
<dbReference type="GO" id="GO:0016020">
    <property type="term" value="C:membrane"/>
    <property type="evidence" value="ECO:0007669"/>
    <property type="project" value="TreeGrafter"/>
</dbReference>
<dbReference type="Pfam" id="PF01568">
    <property type="entry name" value="Molydop_binding"/>
    <property type="match status" value="1"/>
</dbReference>
<dbReference type="AlphaFoldDB" id="A0A1T4QYV0"/>
<keyword evidence="2" id="KW-0479">Metal-binding</keyword>
<keyword evidence="1" id="KW-0004">4Fe-4S</keyword>
<dbReference type="GO" id="GO:0043546">
    <property type="term" value="F:molybdopterin cofactor binding"/>
    <property type="evidence" value="ECO:0007669"/>
    <property type="project" value="InterPro"/>
</dbReference>
<dbReference type="Pfam" id="PF04879">
    <property type="entry name" value="Molybdop_Fe4S4"/>
    <property type="match status" value="1"/>
</dbReference>
<protein>
    <submittedName>
        <fullName evidence="6">Nitrate reductase (Quinol-dependent), catalytic subunit</fullName>
    </submittedName>
</protein>
<dbReference type="SUPFAM" id="SSF53706">
    <property type="entry name" value="Formate dehydrogenase/DMSO reductase, domains 1-3"/>
    <property type="match status" value="1"/>
</dbReference>
<dbReference type="PANTHER" id="PTHR43105:SF10">
    <property type="entry name" value="NADH-QUINONE OXIDOREDUCTASE SUBUNIT G"/>
    <property type="match status" value="1"/>
</dbReference>
<keyword evidence="7" id="KW-1185">Reference proteome</keyword>
<evidence type="ECO:0000256" key="4">
    <source>
        <dbReference type="ARBA" id="ARBA00023014"/>
    </source>
</evidence>
<name>A0A1T4QYV0_9FIRM</name>
<dbReference type="PROSITE" id="PS51669">
    <property type="entry name" value="4FE4S_MOW_BIS_MGD"/>
    <property type="match status" value="1"/>
</dbReference>
<accession>A0A1T4QYV0</accession>
<dbReference type="GO" id="GO:0016491">
    <property type="term" value="F:oxidoreductase activity"/>
    <property type="evidence" value="ECO:0007669"/>
    <property type="project" value="InterPro"/>
</dbReference>
<dbReference type="InterPro" id="IPR006963">
    <property type="entry name" value="Mopterin_OxRdtase_4Fe-4S_dom"/>
</dbReference>
<dbReference type="CDD" id="cd02754">
    <property type="entry name" value="MopB_Nitrate-R-NapA-like"/>
    <property type="match status" value="1"/>
</dbReference>
<dbReference type="GO" id="GO:0051539">
    <property type="term" value="F:4 iron, 4 sulfur cluster binding"/>
    <property type="evidence" value="ECO:0007669"/>
    <property type="project" value="UniProtKB-KW"/>
</dbReference>
<dbReference type="GO" id="GO:0046872">
    <property type="term" value="F:metal ion binding"/>
    <property type="evidence" value="ECO:0007669"/>
    <property type="project" value="UniProtKB-KW"/>
</dbReference>
<dbReference type="EMBL" id="FUXM01000023">
    <property type="protein sequence ID" value="SKA09012.1"/>
    <property type="molecule type" value="Genomic_DNA"/>
</dbReference>
<reference evidence="7" key="1">
    <citation type="submission" date="2017-02" db="EMBL/GenBank/DDBJ databases">
        <authorList>
            <person name="Varghese N."/>
            <person name="Submissions S."/>
        </authorList>
    </citation>
    <scope>NUCLEOTIDE SEQUENCE [LARGE SCALE GENOMIC DNA]</scope>
    <source>
        <strain evidence="7">DSM 16521</strain>
    </source>
</reference>
<sequence length="751" mass="82935">MIKRLMDAARQLHKSTGTVPPPSALEDMMLDLTRRALHLARGKAERWVSTTCGYCSTGCGLLLGLEGDTPVAIRGDEACATNRGQLCIKGAYQWRTLRHPERATTPMVRKNGQLVPVSWEEALQVVADKIREAIAEQGPEGVGIYGSGQLTLEENYALTKLARGVLKTPNFDSNTRLCMSGTVQGLIKVFGADGPPGCYEDLDLADCLLIFGCNPAEMHPQLWRRMLKNRLERGARLIVVDPRRTIPARVADLHLQLRPGTNIYLLNAILHVLFRDNLINREEVARLAVGLERVEEIVKKYSPAEVAPLCGVAAVDIEQVARWIAEAKAATTVFVQGVTQSAAGVEAVSTICTLHLLTGHIGRPGAAPFSLTGQAAAMSAREVGASGFLPGYRNWQNPRHRQEVAVYWGIKPEELPAGTNDIGTMLDMVAEGKLKVMWNIATNPVVSLPEQARVRPLLEKVFLIVQDIFYPVETAQYADVFLPAAQWGEKTGTYTNSERRVNLAERAVNPPGMAKTDLEIIQLVAKRLGAEEAFAWPDPEAVFEEWKGLSRGRPCDMSGITYGLIRQERGVQWPYPAGGVSQQRLYTDGHFWTDPEQSQSYGDFNQAAGKAWLFATDIPGEILRPTEEYPFYLNTGRIMEHYHSRTKTKRIPEIQQLAPEPFLEINPLNAQSLGIKEGEKVRIVSPWGTAVARARLCDTVAPGQVFLPFHFGDADYQQPTAGNNLIGNVVNPLSRQPLFKLGICRLEKCPD</sequence>
<evidence type="ECO:0000256" key="3">
    <source>
        <dbReference type="ARBA" id="ARBA00023004"/>
    </source>
</evidence>
<dbReference type="Pfam" id="PF00384">
    <property type="entry name" value="Molybdopterin"/>
    <property type="match status" value="1"/>
</dbReference>
<dbReference type="InterPro" id="IPR009010">
    <property type="entry name" value="Asp_de-COase-like_dom_sf"/>
</dbReference>
<keyword evidence="4" id="KW-0411">Iron-sulfur</keyword>
<dbReference type="RefSeq" id="WP_200803490.1">
    <property type="nucleotide sequence ID" value="NZ_FUXM01000023.1"/>
</dbReference>
<dbReference type="InterPro" id="IPR006657">
    <property type="entry name" value="MoPterin_dinucl-bd_dom"/>
</dbReference>
<dbReference type="Gene3D" id="3.40.50.740">
    <property type="match status" value="1"/>
</dbReference>
<dbReference type="Gene3D" id="2.40.40.20">
    <property type="match status" value="1"/>
</dbReference>
<gene>
    <name evidence="6" type="ORF">SAMN02745885_01861</name>
</gene>
<dbReference type="Gene3D" id="3.40.228.10">
    <property type="entry name" value="Dimethylsulfoxide Reductase, domain 2"/>
    <property type="match status" value="1"/>
</dbReference>
<evidence type="ECO:0000259" key="5">
    <source>
        <dbReference type="PROSITE" id="PS51669"/>
    </source>
</evidence>
<evidence type="ECO:0000313" key="7">
    <source>
        <dbReference type="Proteomes" id="UP000189933"/>
    </source>
</evidence>
<evidence type="ECO:0000313" key="6">
    <source>
        <dbReference type="EMBL" id="SKA09012.1"/>
    </source>
</evidence>
<dbReference type="PANTHER" id="PTHR43105">
    <property type="entry name" value="RESPIRATORY NITRATE REDUCTASE"/>
    <property type="match status" value="1"/>
</dbReference>
<evidence type="ECO:0000256" key="1">
    <source>
        <dbReference type="ARBA" id="ARBA00022485"/>
    </source>
</evidence>
<dbReference type="SMART" id="SM00926">
    <property type="entry name" value="Molybdop_Fe4S4"/>
    <property type="match status" value="1"/>
</dbReference>
<feature type="domain" description="4Fe-4S Mo/W bis-MGD-type" evidence="5">
    <location>
        <begin position="45"/>
        <end position="101"/>
    </location>
</feature>